<feature type="transmembrane region" description="Helical" evidence="6">
    <location>
        <begin position="185"/>
        <end position="207"/>
    </location>
</feature>
<dbReference type="SMART" id="SM00116">
    <property type="entry name" value="CBS"/>
    <property type="match status" value="2"/>
</dbReference>
<keyword evidence="2 6" id="KW-0812">Transmembrane</keyword>
<dbReference type="InterPro" id="IPR038770">
    <property type="entry name" value="Na+/solute_symporter_sf"/>
</dbReference>
<reference evidence="8 9" key="1">
    <citation type="journal article" date="2017" name="ISME J.">
        <title>Energy and carbon metabolisms in a deep terrestrial subsurface fluid microbial community.</title>
        <authorList>
            <person name="Momper L."/>
            <person name="Jungbluth S.P."/>
            <person name="Lee M.D."/>
            <person name="Amend J.P."/>
        </authorList>
    </citation>
    <scope>NUCLEOTIDE SEQUENCE [LARGE SCALE GENOMIC DNA]</scope>
    <source>
        <strain evidence="8">SURF_17</strain>
    </source>
</reference>
<dbReference type="EMBL" id="QZKI01000055">
    <property type="protein sequence ID" value="RJP71698.1"/>
    <property type="molecule type" value="Genomic_DNA"/>
</dbReference>
<dbReference type="GO" id="GO:0015297">
    <property type="term" value="F:antiporter activity"/>
    <property type="evidence" value="ECO:0007669"/>
    <property type="project" value="InterPro"/>
</dbReference>
<feature type="transmembrane region" description="Helical" evidence="6">
    <location>
        <begin position="121"/>
        <end position="142"/>
    </location>
</feature>
<feature type="transmembrane region" description="Helical" evidence="6">
    <location>
        <begin position="65"/>
        <end position="82"/>
    </location>
</feature>
<dbReference type="PROSITE" id="PS51371">
    <property type="entry name" value="CBS"/>
    <property type="match status" value="2"/>
</dbReference>
<feature type="transmembrane region" description="Helical" evidence="6">
    <location>
        <begin position="94"/>
        <end position="115"/>
    </location>
</feature>
<name>A0A419F135_9BACT</name>
<dbReference type="InterPro" id="IPR000644">
    <property type="entry name" value="CBS_dom"/>
</dbReference>
<evidence type="ECO:0000313" key="8">
    <source>
        <dbReference type="EMBL" id="RJP71698.1"/>
    </source>
</evidence>
<feature type="transmembrane region" description="Helical" evidence="6">
    <location>
        <begin position="359"/>
        <end position="380"/>
    </location>
</feature>
<evidence type="ECO:0000256" key="1">
    <source>
        <dbReference type="ARBA" id="ARBA00004141"/>
    </source>
</evidence>
<feature type="transmembrane region" description="Helical" evidence="6">
    <location>
        <begin position="268"/>
        <end position="284"/>
    </location>
</feature>
<sequence>MSPVSVTEIRLIVHLGLMLIAGMVAGELVARIRIPRVTGYLLAGLLVGPSVTGLIKGLELRNFDLIAQLALGLILFNIGGEFEAGHVRRFGRKLLTVTLFQMTLTWLLVTCAIWAVSGNGVLACLTGFIAMETAPAATLLVVKEYESEGPLTNNLIALVGINNIICLSLFPVVVALLFGHFEGSIHAPLTVGKSLVVGVALGLAVSFLEEYTRGAKGQLLVGLGAVTLALGLSYRWGGSPPLSALVMGMAKVNSSAHGPALIQKLDEAVYPLYVLFFVIAGANLHLDTLRLVGLVGAAYITARTIAKIAGTAWGAHSAGLSHLMKGYLGPAMLSHAGVAIGMAMALGRQGTNDGIIAQTLVLGSVVVFELLGPIAVRFSLVRSGEVKMASLLPHAPGHSGLDNLEKVLHQVRRSLGIPMKRMGPTDRPLAAKHLMRSNVETVPDTAHFDELLKIISHARYDLLPVIDKEGKYVGNISFPQIRDVIFDQTLADLLIARDLLDHETAYVTPDEPLAVVLQKFHEIPYEVGSLPVVAESKNPNVVGMIRQRDIVDMFRLIRSGNEERTRSR</sequence>
<feature type="transmembrane region" description="Helical" evidence="6">
    <location>
        <begin position="37"/>
        <end position="59"/>
    </location>
</feature>
<dbReference type="GO" id="GO:1902600">
    <property type="term" value="P:proton transmembrane transport"/>
    <property type="evidence" value="ECO:0007669"/>
    <property type="project" value="InterPro"/>
</dbReference>
<dbReference type="InterPro" id="IPR006153">
    <property type="entry name" value="Cation/H_exchanger_TM"/>
</dbReference>
<protein>
    <submittedName>
        <fullName evidence="8">CBS domain-containing protein</fullName>
    </submittedName>
</protein>
<keyword evidence="3 6" id="KW-1133">Transmembrane helix</keyword>
<evidence type="ECO:0000256" key="2">
    <source>
        <dbReference type="ARBA" id="ARBA00022692"/>
    </source>
</evidence>
<evidence type="ECO:0000256" key="3">
    <source>
        <dbReference type="ARBA" id="ARBA00022989"/>
    </source>
</evidence>
<gene>
    <name evidence="8" type="ORF">C4532_07055</name>
</gene>
<comment type="subcellular location">
    <subcellularLocation>
        <location evidence="1">Membrane</location>
        <topology evidence="1">Multi-pass membrane protein</topology>
    </subcellularLocation>
</comment>
<dbReference type="PANTHER" id="PTHR43021:SF2">
    <property type="entry name" value="CATION_H+ EXCHANGER DOMAIN-CONTAINING PROTEIN"/>
    <property type="match status" value="1"/>
</dbReference>
<proteinExistence type="predicted"/>
<organism evidence="8 9">
    <name type="scientific">Candidatus Abyssobacteria bacterium SURF_17</name>
    <dbReference type="NCBI Taxonomy" id="2093361"/>
    <lineage>
        <taxon>Bacteria</taxon>
        <taxon>Pseudomonadati</taxon>
        <taxon>Candidatus Hydrogenedentota</taxon>
        <taxon>Candidatus Abyssobacteria</taxon>
    </lineage>
</organism>
<dbReference type="AlphaFoldDB" id="A0A419F135"/>
<feature type="transmembrane region" description="Helical" evidence="6">
    <location>
        <begin position="154"/>
        <end position="179"/>
    </location>
</feature>
<feature type="transmembrane region" description="Helical" evidence="6">
    <location>
        <begin position="327"/>
        <end position="347"/>
    </location>
</feature>
<evidence type="ECO:0000256" key="4">
    <source>
        <dbReference type="ARBA" id="ARBA00023136"/>
    </source>
</evidence>
<comment type="caution">
    <text evidence="8">The sequence shown here is derived from an EMBL/GenBank/DDBJ whole genome shotgun (WGS) entry which is preliminary data.</text>
</comment>
<feature type="domain" description="CBS" evidence="7">
    <location>
        <begin position="500"/>
        <end position="563"/>
    </location>
</feature>
<feature type="domain" description="CBS" evidence="7">
    <location>
        <begin position="435"/>
        <end position="493"/>
    </location>
</feature>
<dbReference type="Pfam" id="PF00999">
    <property type="entry name" value="Na_H_Exchanger"/>
    <property type="match status" value="1"/>
</dbReference>
<evidence type="ECO:0000256" key="6">
    <source>
        <dbReference type="SAM" id="Phobius"/>
    </source>
</evidence>
<dbReference type="Pfam" id="PF00571">
    <property type="entry name" value="CBS"/>
    <property type="match status" value="2"/>
</dbReference>
<dbReference type="PANTHER" id="PTHR43021">
    <property type="entry name" value="NA(+)/H(+) ANTIPORTER-RELATED"/>
    <property type="match status" value="1"/>
</dbReference>
<evidence type="ECO:0000313" key="9">
    <source>
        <dbReference type="Proteomes" id="UP000285961"/>
    </source>
</evidence>
<keyword evidence="5" id="KW-0129">CBS domain</keyword>
<feature type="transmembrane region" description="Helical" evidence="6">
    <location>
        <begin position="291"/>
        <end position="315"/>
    </location>
</feature>
<dbReference type="Gene3D" id="1.20.1530.20">
    <property type="match status" value="1"/>
</dbReference>
<dbReference type="Proteomes" id="UP000285961">
    <property type="component" value="Unassembled WGS sequence"/>
</dbReference>
<dbReference type="SUPFAM" id="SSF54631">
    <property type="entry name" value="CBS-domain pair"/>
    <property type="match status" value="1"/>
</dbReference>
<dbReference type="GO" id="GO:0016020">
    <property type="term" value="C:membrane"/>
    <property type="evidence" value="ECO:0007669"/>
    <property type="project" value="UniProtKB-SubCell"/>
</dbReference>
<keyword evidence="4 6" id="KW-0472">Membrane</keyword>
<dbReference type="Gene3D" id="3.10.580.10">
    <property type="entry name" value="CBS-domain"/>
    <property type="match status" value="1"/>
</dbReference>
<evidence type="ECO:0000256" key="5">
    <source>
        <dbReference type="PROSITE-ProRule" id="PRU00703"/>
    </source>
</evidence>
<evidence type="ECO:0000259" key="7">
    <source>
        <dbReference type="PROSITE" id="PS51371"/>
    </source>
</evidence>
<feature type="transmembrane region" description="Helical" evidence="6">
    <location>
        <begin position="12"/>
        <end position="30"/>
    </location>
</feature>
<dbReference type="InterPro" id="IPR046342">
    <property type="entry name" value="CBS_dom_sf"/>
</dbReference>
<accession>A0A419F135</accession>
<feature type="transmembrane region" description="Helical" evidence="6">
    <location>
        <begin position="219"/>
        <end position="237"/>
    </location>
</feature>